<accession>A0A0H4WKY0</accession>
<dbReference type="Gene3D" id="3.40.50.200">
    <property type="entry name" value="Peptidase S8/S53 domain"/>
    <property type="match status" value="1"/>
</dbReference>
<evidence type="ECO:0000256" key="1">
    <source>
        <dbReference type="ARBA" id="ARBA00011073"/>
    </source>
</evidence>
<feature type="domain" description="Peptidase S8/S53" evidence="5">
    <location>
        <begin position="366"/>
        <end position="633"/>
    </location>
</feature>
<dbReference type="Proteomes" id="UP000009026">
    <property type="component" value="Chromosome"/>
</dbReference>
<dbReference type="InterPro" id="IPR008979">
    <property type="entry name" value="Galactose-bd-like_sf"/>
</dbReference>
<evidence type="ECO:0000259" key="5">
    <source>
        <dbReference type="Pfam" id="PF00082"/>
    </source>
</evidence>
<dbReference type="InterPro" id="IPR036852">
    <property type="entry name" value="Peptidase_S8/S53_dom_sf"/>
</dbReference>
<dbReference type="GO" id="GO:0006508">
    <property type="term" value="P:proteolysis"/>
    <property type="evidence" value="ECO:0007669"/>
    <property type="project" value="UniProtKB-KW"/>
</dbReference>
<keyword evidence="6" id="KW-0969">Cilium</keyword>
<dbReference type="InterPro" id="IPR051048">
    <property type="entry name" value="Peptidase_S8/S53_subtilisin"/>
</dbReference>
<gene>
    <name evidence="6" type="ORF">A176_000933</name>
</gene>
<dbReference type="GO" id="GO:0004252">
    <property type="term" value="F:serine-type endopeptidase activity"/>
    <property type="evidence" value="ECO:0007669"/>
    <property type="project" value="InterPro"/>
</dbReference>
<dbReference type="Gene3D" id="2.60.120.380">
    <property type="match status" value="1"/>
</dbReference>
<dbReference type="PROSITE" id="PS00138">
    <property type="entry name" value="SUBTILASE_SER"/>
    <property type="match status" value="1"/>
</dbReference>
<reference evidence="6 7" key="1">
    <citation type="journal article" date="2016" name="PLoS ONE">
        <title>Complete Genome Sequence and Comparative Genomics of a Novel Myxobacterium Myxococcus hansupus.</title>
        <authorList>
            <person name="Sharma G."/>
            <person name="Narwani T."/>
            <person name="Subramanian S."/>
        </authorList>
    </citation>
    <scope>NUCLEOTIDE SEQUENCE [LARGE SCALE GENOMIC DNA]</scope>
    <source>
        <strain evidence="7">mixupus</strain>
    </source>
</reference>
<dbReference type="SUPFAM" id="SSF49785">
    <property type="entry name" value="Galactose-binding domain-like"/>
    <property type="match status" value="1"/>
</dbReference>
<dbReference type="InterPro" id="IPR000209">
    <property type="entry name" value="Peptidase_S8/S53_dom"/>
</dbReference>
<evidence type="ECO:0000256" key="3">
    <source>
        <dbReference type="ARBA" id="ARBA00022801"/>
    </source>
</evidence>
<keyword evidence="3" id="KW-0378">Hydrolase</keyword>
<dbReference type="KEGG" id="mym:A176_000933"/>
<dbReference type="STRING" id="1297742.A176_000933"/>
<dbReference type="AlphaFoldDB" id="A0A0H4WKY0"/>
<evidence type="ECO:0000256" key="4">
    <source>
        <dbReference type="ARBA" id="ARBA00022825"/>
    </source>
</evidence>
<dbReference type="InterPro" id="IPR023828">
    <property type="entry name" value="Peptidase_S8_Ser-AS"/>
</dbReference>
<dbReference type="Pfam" id="PF00082">
    <property type="entry name" value="Peptidase_S8"/>
    <property type="match status" value="1"/>
</dbReference>
<dbReference type="PANTHER" id="PTHR43399">
    <property type="entry name" value="SUBTILISIN-RELATED"/>
    <property type="match status" value="1"/>
</dbReference>
<proteinExistence type="inferred from homology"/>
<keyword evidence="2" id="KW-0645">Protease</keyword>
<organism evidence="6 7">
    <name type="scientific">Pseudomyxococcus hansupus</name>
    <dbReference type="NCBI Taxonomy" id="1297742"/>
    <lineage>
        <taxon>Bacteria</taxon>
        <taxon>Pseudomonadati</taxon>
        <taxon>Myxococcota</taxon>
        <taxon>Myxococcia</taxon>
        <taxon>Myxococcales</taxon>
        <taxon>Cystobacterineae</taxon>
        <taxon>Myxococcaceae</taxon>
        <taxon>Pseudomyxococcus</taxon>
    </lineage>
</organism>
<dbReference type="CDD" id="cd04842">
    <property type="entry name" value="Peptidases_S8_Kp43_protease"/>
    <property type="match status" value="1"/>
</dbReference>
<comment type="similarity">
    <text evidence="1">Belongs to the peptidase S8 family.</text>
</comment>
<dbReference type="EMBL" id="CP012109">
    <property type="protein sequence ID" value="AKQ64021.1"/>
    <property type="molecule type" value="Genomic_DNA"/>
</dbReference>
<dbReference type="eggNOG" id="COG1404">
    <property type="taxonomic scope" value="Bacteria"/>
</dbReference>
<sequence>MQHGVPFPGDTVMRMPSSLSPLSLLALGWGLSTPVTALAVNTPDARPGVVRGTEALGPAKVLTDVEVKKARLATGIDRAASGAFALATGSGHIFHRTQQPIHALRTLDVPRAAVQLHTWQEETADGRRQEYFAYSQGGSALLGRVQPTEYLVRLEHARFDPLNGAQPLVAGLLAADADNTLHLVQFRATPLPEFREAIEAAGGKVLRFLTDHTFLVEMKPDTHKRVAGLPYVRWVGAYHPEYRTESVLREALQGRSLRLESQRYSIMVGERGPARQGEVAALVRALGGTVELIEQGGLRVEATLTQAQLERVLRSNAVQFVDRWGGPGETDNNNVREVGGATFLETVEGFSGQGVRGEIFDTELRTTHQEWATPPIIHSTSATGSFHGSACYSINFARGVDADSRGLIPSGQGIFYRYNESTQFGGTKSRYDINRELTDPAGPYRAVFQTSSVGSTLGTTYTTISAEVDDYLFKHPILSTQSQSNAGSQNSRPQAWAKNIVSVGGMYHYNNANRGDDRWNGGASVGPAADGRLKPDLSYYYDAIRSTSNSSNTAYTNFSGTSAATPMTAGHFGLLFQMWHEGVWAGFGGGADVFASRPKMATAKALMINMAHRYNWTAGGTNGDLTRARQGWGTADVKRLYERAAVTSVINETDVLLPLSTNTYTVNVARGETELNVTMVYTDPAGTVGAAQARINDLSLRVTSPTGVVYWGNNGLTASNVSTPGGVSNTVDTVENVFLANPAAGTWTVEVIGDQIVQDTVLTTRVTDANYALVVSGGRIVP</sequence>
<dbReference type="InterPro" id="IPR015500">
    <property type="entry name" value="Peptidase_S8_subtilisin-rel"/>
</dbReference>
<keyword evidence="4" id="KW-0720">Serine protease</keyword>
<keyword evidence="6" id="KW-0282">Flagellum</keyword>
<evidence type="ECO:0000256" key="2">
    <source>
        <dbReference type="ARBA" id="ARBA00022670"/>
    </source>
</evidence>
<evidence type="ECO:0000313" key="6">
    <source>
        <dbReference type="EMBL" id="AKQ64021.1"/>
    </source>
</evidence>
<keyword evidence="7" id="KW-1185">Reference proteome</keyword>
<name>A0A0H4WKY0_9BACT</name>
<keyword evidence="6" id="KW-0966">Cell projection</keyword>
<dbReference type="InterPro" id="IPR034058">
    <property type="entry name" value="TagA/B/C/D_pept_dom"/>
</dbReference>
<dbReference type="PRINTS" id="PR00723">
    <property type="entry name" value="SUBTILISIN"/>
</dbReference>
<dbReference type="SUPFAM" id="SSF52743">
    <property type="entry name" value="Subtilisin-like"/>
    <property type="match status" value="1"/>
</dbReference>
<evidence type="ECO:0000313" key="7">
    <source>
        <dbReference type="Proteomes" id="UP000009026"/>
    </source>
</evidence>
<dbReference type="PATRIC" id="fig|1297742.4.peg.946"/>
<protein>
    <submittedName>
        <fullName evidence="6">Flagellar hook-length control protein FliK</fullName>
    </submittedName>
</protein>
<dbReference type="PANTHER" id="PTHR43399:SF4">
    <property type="entry name" value="CELL WALL-ASSOCIATED PROTEASE"/>
    <property type="match status" value="1"/>
</dbReference>